<evidence type="ECO:0000256" key="3">
    <source>
        <dbReference type="ARBA" id="ARBA00022448"/>
    </source>
</evidence>
<dbReference type="InterPro" id="IPR002491">
    <property type="entry name" value="ABC_transptr_periplasmic_BD"/>
</dbReference>
<dbReference type="PANTHER" id="PTHR30532:SF1">
    <property type="entry name" value="IRON(3+)-HYDROXAMATE-BINDING PROTEIN FHUD"/>
    <property type="match status" value="1"/>
</dbReference>
<dbReference type="GO" id="GO:0030288">
    <property type="term" value="C:outer membrane-bounded periplasmic space"/>
    <property type="evidence" value="ECO:0007669"/>
    <property type="project" value="TreeGrafter"/>
</dbReference>
<comment type="similarity">
    <text evidence="2">Belongs to the bacterial solute-binding protein 8 family.</text>
</comment>
<keyword evidence="4" id="KW-0406">Ion transport</keyword>
<keyword evidence="9" id="KW-1185">Reference proteome</keyword>
<dbReference type="InterPro" id="IPR051313">
    <property type="entry name" value="Bact_iron-sidero_bind"/>
</dbReference>
<dbReference type="GO" id="GO:1901678">
    <property type="term" value="P:iron coordination entity transport"/>
    <property type="evidence" value="ECO:0007669"/>
    <property type="project" value="UniProtKB-ARBA"/>
</dbReference>
<evidence type="ECO:0000313" key="8">
    <source>
        <dbReference type="EMBL" id="OWJ77119.1"/>
    </source>
</evidence>
<keyword evidence="4" id="KW-0408">Iron</keyword>
<protein>
    <submittedName>
        <fullName evidence="8">ABC transporter substrate-binding protein</fullName>
    </submittedName>
</protein>
<evidence type="ECO:0000256" key="2">
    <source>
        <dbReference type="ARBA" id="ARBA00008814"/>
    </source>
</evidence>
<organism evidence="8 9">
    <name type="scientific">Haematobacter genomosp. 1</name>
    <dbReference type="NCBI Taxonomy" id="366618"/>
    <lineage>
        <taxon>Bacteria</taxon>
        <taxon>Pseudomonadati</taxon>
        <taxon>Pseudomonadota</taxon>
        <taxon>Alphaproteobacteria</taxon>
        <taxon>Rhodobacterales</taxon>
        <taxon>Paracoccaceae</taxon>
        <taxon>Haematobacter</taxon>
    </lineage>
</organism>
<evidence type="ECO:0000256" key="5">
    <source>
        <dbReference type="ARBA" id="ARBA00022729"/>
    </source>
</evidence>
<feature type="signal peptide" evidence="6">
    <location>
        <begin position="1"/>
        <end position="19"/>
    </location>
</feature>
<dbReference type="RefSeq" id="WP_088215656.1">
    <property type="nucleotide sequence ID" value="NZ_NIPW01000023.1"/>
</dbReference>
<keyword evidence="4" id="KW-0410">Iron transport</keyword>
<evidence type="ECO:0000256" key="4">
    <source>
        <dbReference type="ARBA" id="ARBA00022496"/>
    </source>
</evidence>
<feature type="domain" description="Fe/B12 periplasmic-binding" evidence="7">
    <location>
        <begin position="35"/>
        <end position="223"/>
    </location>
</feature>
<reference evidence="8 9" key="1">
    <citation type="submission" date="2016-12" db="EMBL/GenBank/DDBJ databases">
        <title>Comparison of Traditional DNA-DNA Hybridization with In Silico Genomic Analysis.</title>
        <authorList>
            <person name="Nicholson A.C."/>
            <person name="Humrighouse B.W."/>
            <person name="Graziano J."/>
            <person name="Lasker B."/>
            <person name="Whitney A.M."/>
            <person name="Mcquiston J.R."/>
        </authorList>
    </citation>
    <scope>NUCLEOTIDE SEQUENCE [LARGE SCALE GENOMIC DNA]</scope>
    <source>
        <strain evidence="8 9">H2240</strain>
    </source>
</reference>
<gene>
    <name evidence="8" type="ORF">CDV49_11860</name>
</gene>
<dbReference type="PRINTS" id="PR01715">
    <property type="entry name" value="FERRIBNDNGPP"/>
</dbReference>
<keyword evidence="3" id="KW-0813">Transport</keyword>
<dbReference type="Pfam" id="PF01497">
    <property type="entry name" value="Peripla_BP_2"/>
    <property type="match status" value="1"/>
</dbReference>
<accession>A0A212AAF4</accession>
<feature type="chain" id="PRO_5012148762" evidence="6">
    <location>
        <begin position="20"/>
        <end position="273"/>
    </location>
</feature>
<name>A0A212AAF4_9RHOB</name>
<dbReference type="Proteomes" id="UP000196878">
    <property type="component" value="Unassembled WGS sequence"/>
</dbReference>
<evidence type="ECO:0000313" key="9">
    <source>
        <dbReference type="Proteomes" id="UP000196878"/>
    </source>
</evidence>
<sequence>MNRRAAIAAALALAAHARAGGALSPAGAGDTAGGVVTTELILTETCLALGHGPAAIGNRGLYQRLVRDPAPGAALDLGPLNEPNLELLRRLAPRLILAAAWQQAAAGRLERIAPVEWLQTLPLEGALTTARALADQMARILGRDSGPLLARLEDALTPLGAQRALIVRMLEDGRHMIVFGPGSLPGDVLSAMGLTNAATGSMIWGARSTGLDELVDRDGPAVLAIGGAGSAGPFLDALSFNLADRLRPLPPVFPAGGVASAIRLATAIRAAMA</sequence>
<dbReference type="SUPFAM" id="SSF53807">
    <property type="entry name" value="Helical backbone' metal receptor"/>
    <property type="match status" value="1"/>
</dbReference>
<evidence type="ECO:0000256" key="6">
    <source>
        <dbReference type="SAM" id="SignalP"/>
    </source>
</evidence>
<comment type="subcellular location">
    <subcellularLocation>
        <location evidence="1">Cell envelope</location>
    </subcellularLocation>
</comment>
<comment type="caution">
    <text evidence="8">The sequence shown here is derived from an EMBL/GenBank/DDBJ whole genome shotgun (WGS) entry which is preliminary data.</text>
</comment>
<dbReference type="EMBL" id="NIPW01000023">
    <property type="protein sequence ID" value="OWJ77119.1"/>
    <property type="molecule type" value="Genomic_DNA"/>
</dbReference>
<keyword evidence="5 6" id="KW-0732">Signal</keyword>
<dbReference type="OrthoDB" id="8370650at2"/>
<evidence type="ECO:0000259" key="7">
    <source>
        <dbReference type="Pfam" id="PF01497"/>
    </source>
</evidence>
<proteinExistence type="inferred from homology"/>
<dbReference type="PANTHER" id="PTHR30532">
    <property type="entry name" value="IRON III DICITRATE-BINDING PERIPLASMIC PROTEIN"/>
    <property type="match status" value="1"/>
</dbReference>
<evidence type="ECO:0000256" key="1">
    <source>
        <dbReference type="ARBA" id="ARBA00004196"/>
    </source>
</evidence>
<dbReference type="AlphaFoldDB" id="A0A212AAF4"/>
<dbReference type="Gene3D" id="3.40.50.1980">
    <property type="entry name" value="Nitrogenase molybdenum iron protein domain"/>
    <property type="match status" value="2"/>
</dbReference>